<organism evidence="10 11">
    <name type="scientific">Trichoplax adhaerens</name>
    <name type="common">Trichoplax reptans</name>
    <dbReference type="NCBI Taxonomy" id="10228"/>
    <lineage>
        <taxon>Eukaryota</taxon>
        <taxon>Metazoa</taxon>
        <taxon>Placozoa</taxon>
        <taxon>Uniplacotomia</taxon>
        <taxon>Trichoplacea</taxon>
        <taxon>Trichoplacidae</taxon>
        <taxon>Trichoplax</taxon>
    </lineage>
</organism>
<feature type="region of interest" description="Disordered" evidence="8">
    <location>
        <begin position="574"/>
        <end position="593"/>
    </location>
</feature>
<dbReference type="InterPro" id="IPR032675">
    <property type="entry name" value="LRR_dom_sf"/>
</dbReference>
<dbReference type="EMBL" id="DS985242">
    <property type="protein sequence ID" value="EDV28122.1"/>
    <property type="molecule type" value="Genomic_DNA"/>
</dbReference>
<dbReference type="PANTHER" id="PTHR48051:SF47">
    <property type="entry name" value="LEUCINE RICH REPEAT AND STERILE ALPHA MOTIF CONTAINING 1"/>
    <property type="match status" value="1"/>
</dbReference>
<dbReference type="Gene3D" id="3.30.40.10">
    <property type="entry name" value="Zinc/RING finger domain, C3HC4 (zinc finger)"/>
    <property type="match status" value="1"/>
</dbReference>
<dbReference type="SUPFAM" id="SSF52058">
    <property type="entry name" value="L domain-like"/>
    <property type="match status" value="1"/>
</dbReference>
<feature type="coiled-coil region" evidence="7">
    <location>
        <begin position="315"/>
        <end position="382"/>
    </location>
</feature>
<name>B3RP37_TRIAD</name>
<dbReference type="GeneID" id="6750616"/>
<keyword evidence="1" id="KW-0433">Leucine-rich repeat</keyword>
<dbReference type="Pfam" id="PF13920">
    <property type="entry name" value="zf-C3HC4_3"/>
    <property type="match status" value="1"/>
</dbReference>
<proteinExistence type="predicted"/>
<feature type="domain" description="RING-type" evidence="9">
    <location>
        <begin position="601"/>
        <end position="636"/>
    </location>
</feature>
<dbReference type="Proteomes" id="UP000009022">
    <property type="component" value="Unassembled WGS sequence"/>
</dbReference>
<dbReference type="SUPFAM" id="SSF57850">
    <property type="entry name" value="RING/U-box"/>
    <property type="match status" value="1"/>
</dbReference>
<dbReference type="InterPro" id="IPR001611">
    <property type="entry name" value="Leu-rich_rpt"/>
</dbReference>
<dbReference type="FunFam" id="1.10.1170.10:FF:000002">
    <property type="entry name" value="Baculoviral IAP repeat containing 7"/>
    <property type="match status" value="1"/>
</dbReference>
<evidence type="ECO:0000259" key="9">
    <source>
        <dbReference type="PROSITE" id="PS50089"/>
    </source>
</evidence>
<feature type="compositionally biased region" description="Polar residues" evidence="8">
    <location>
        <begin position="583"/>
        <end position="593"/>
    </location>
</feature>
<gene>
    <name evidence="10" type="ORF">TRIADDRAFT_53391</name>
</gene>
<dbReference type="RefSeq" id="XP_002109956.1">
    <property type="nucleotide sequence ID" value="XM_002109920.1"/>
</dbReference>
<evidence type="ECO:0000256" key="5">
    <source>
        <dbReference type="ARBA" id="ARBA00022833"/>
    </source>
</evidence>
<dbReference type="FunFam" id="3.30.40.10:FF:000110">
    <property type="entry name" value="E3 ubiquitin-protein ligase RNF34 isoform X1"/>
    <property type="match status" value="1"/>
</dbReference>
<dbReference type="OrthoDB" id="1711136at2759"/>
<reference evidence="10 11" key="1">
    <citation type="journal article" date="2008" name="Nature">
        <title>The Trichoplax genome and the nature of placozoans.</title>
        <authorList>
            <person name="Srivastava M."/>
            <person name="Begovic E."/>
            <person name="Chapman J."/>
            <person name="Putnam N.H."/>
            <person name="Hellsten U."/>
            <person name="Kawashima T."/>
            <person name="Kuo A."/>
            <person name="Mitros T."/>
            <person name="Salamov A."/>
            <person name="Carpenter M.L."/>
            <person name="Signorovitch A.Y."/>
            <person name="Moreno M.A."/>
            <person name="Kamm K."/>
            <person name="Grimwood J."/>
            <person name="Schmutz J."/>
            <person name="Shapiro H."/>
            <person name="Grigoriev I.V."/>
            <person name="Buss L.W."/>
            <person name="Schierwater B."/>
            <person name="Dellaporta S.L."/>
            <person name="Rokhsar D.S."/>
        </authorList>
    </citation>
    <scope>NUCLEOTIDE SEQUENCE [LARGE SCALE GENOMIC DNA]</scope>
    <source>
        <strain evidence="10 11">Grell-BS-1999</strain>
    </source>
</reference>
<dbReference type="PROSITE" id="PS51450">
    <property type="entry name" value="LRR"/>
    <property type="match status" value="3"/>
</dbReference>
<dbReference type="AlphaFoldDB" id="B3RP37"/>
<keyword evidence="11" id="KW-1185">Reference proteome</keyword>
<dbReference type="PROSITE" id="PS50089">
    <property type="entry name" value="ZF_RING_2"/>
    <property type="match status" value="1"/>
</dbReference>
<dbReference type="OMA" id="LWCSSEC"/>
<feature type="coiled-coil region" evidence="7">
    <location>
        <begin position="492"/>
        <end position="519"/>
    </location>
</feature>
<dbReference type="SMART" id="SM00369">
    <property type="entry name" value="LRR_TYP"/>
    <property type="match status" value="3"/>
</dbReference>
<dbReference type="FunFam" id="3.80.10.10:FF:000911">
    <property type="entry name" value="Protein lap4-like Protein"/>
    <property type="match status" value="1"/>
</dbReference>
<keyword evidence="3" id="KW-0677">Repeat</keyword>
<protein>
    <recommendedName>
        <fullName evidence="9">RING-type domain-containing protein</fullName>
    </recommendedName>
</protein>
<dbReference type="InterPro" id="IPR055414">
    <property type="entry name" value="LRR_R13L4/SHOC2-like"/>
</dbReference>
<dbReference type="InParanoid" id="B3RP37"/>
<keyword evidence="4 6" id="KW-0863">Zinc-finger</keyword>
<evidence type="ECO:0000313" key="10">
    <source>
        <dbReference type="EMBL" id="EDV28122.1"/>
    </source>
</evidence>
<dbReference type="GO" id="GO:0008270">
    <property type="term" value="F:zinc ion binding"/>
    <property type="evidence" value="ECO:0007669"/>
    <property type="project" value="UniProtKB-KW"/>
</dbReference>
<dbReference type="PANTHER" id="PTHR48051">
    <property type="match status" value="1"/>
</dbReference>
<sequence length="648" mass="73713">MPLFKSKKQQEKNEEAKKKVQKRLYLAKESPEPLVDLSECELTEVPSGLYSTCNVLRKENLLLYCNKLRSLSGGGDLKNLATIRVLDLHDNQLTKIPEGIRHMQCLQILNLEKNKISTISNEIGQLVTLQTLNIKDNAVKVLTDDLAKLKSLRNLDLSGNPISSLPKDVCKIKSLETITLSLDTLSYPPKDVAKQGTAAIMKFLCKDSADGIVEAKISGSNKRNIPFEDTNVEEKKRQERLEIERQFLESQQEQSNLAAKVKKSQESLVNTLARENADIEGKLKFEQSKQTQLKKGLVDRLQTEEHHSSQAVASILETNERLRNKENILKSFEEERNAIEKLVKVTVEEEEKLRKQEVLATMNKLLREQRTLEMIRKDYESNKDISTRKALESSVTDDEKIGSLIASQSQGKSAMIQHIANEETMQVMAFQALLFSKDAQNSRLAGEIMRLENELTTLSIEEANKRGNRQDTETISLALKREETAALLKQLTEEQARRQDELKNRLTEMEQRRDNEIKDYWLIQYQRLLDEKPKILIEMEHELDDDVVIVLEKAGALDMEVMFARHKVRASELPDMDDERLRQSGSSYATPTATSDLSAECSICMDAPANVVFLDCGHVCTCLKCAEAMTHCPICRQLIIRKIRIFAT</sequence>
<dbReference type="Gene3D" id="3.80.10.10">
    <property type="entry name" value="Ribonuclease Inhibitor"/>
    <property type="match status" value="1"/>
</dbReference>
<evidence type="ECO:0000256" key="3">
    <source>
        <dbReference type="ARBA" id="ARBA00022737"/>
    </source>
</evidence>
<dbReference type="InterPro" id="IPR001841">
    <property type="entry name" value="Znf_RING"/>
</dbReference>
<dbReference type="eggNOG" id="KOG0619">
    <property type="taxonomic scope" value="Eukaryota"/>
</dbReference>
<dbReference type="InterPro" id="IPR050216">
    <property type="entry name" value="LRR_domain-containing"/>
</dbReference>
<dbReference type="Pfam" id="PF23598">
    <property type="entry name" value="LRR_14"/>
    <property type="match status" value="1"/>
</dbReference>
<keyword evidence="2" id="KW-0479">Metal-binding</keyword>
<dbReference type="CTD" id="6750616"/>
<keyword evidence="5" id="KW-0862">Zinc</keyword>
<accession>B3RP37</accession>
<dbReference type="SMART" id="SM00184">
    <property type="entry name" value="RING"/>
    <property type="match status" value="1"/>
</dbReference>
<keyword evidence="7" id="KW-0175">Coiled coil</keyword>
<dbReference type="InterPro" id="IPR003591">
    <property type="entry name" value="Leu-rich_rpt_typical-subtyp"/>
</dbReference>
<dbReference type="KEGG" id="tad:TRIADDRAFT_53391"/>
<dbReference type="HOGENOM" id="CLU_022990_0_0_1"/>
<dbReference type="STRING" id="10228.B3RP37"/>
<evidence type="ECO:0000256" key="1">
    <source>
        <dbReference type="ARBA" id="ARBA00022614"/>
    </source>
</evidence>
<evidence type="ECO:0000256" key="7">
    <source>
        <dbReference type="SAM" id="Coils"/>
    </source>
</evidence>
<evidence type="ECO:0000256" key="4">
    <source>
        <dbReference type="ARBA" id="ARBA00022771"/>
    </source>
</evidence>
<evidence type="ECO:0000256" key="6">
    <source>
        <dbReference type="PROSITE-ProRule" id="PRU00175"/>
    </source>
</evidence>
<evidence type="ECO:0000313" key="11">
    <source>
        <dbReference type="Proteomes" id="UP000009022"/>
    </source>
</evidence>
<evidence type="ECO:0000256" key="8">
    <source>
        <dbReference type="SAM" id="MobiDB-lite"/>
    </source>
</evidence>
<dbReference type="InterPro" id="IPR013083">
    <property type="entry name" value="Znf_RING/FYVE/PHD"/>
</dbReference>
<dbReference type="PhylomeDB" id="B3RP37"/>
<evidence type="ECO:0000256" key="2">
    <source>
        <dbReference type="ARBA" id="ARBA00022723"/>
    </source>
</evidence>